<dbReference type="SMART" id="SM00387">
    <property type="entry name" value="HATPase_c"/>
    <property type="match status" value="1"/>
</dbReference>
<dbReference type="CDD" id="cd00082">
    <property type="entry name" value="HisKA"/>
    <property type="match status" value="1"/>
</dbReference>
<keyword evidence="3" id="KW-1133">Transmembrane helix</keyword>
<dbReference type="InterPro" id="IPR003594">
    <property type="entry name" value="HATPase_dom"/>
</dbReference>
<dbReference type="CDD" id="cd00075">
    <property type="entry name" value="HATPase"/>
    <property type="match status" value="1"/>
</dbReference>
<dbReference type="Pfam" id="PF02518">
    <property type="entry name" value="HATPase_c"/>
    <property type="match status" value="1"/>
</dbReference>
<protein>
    <recommendedName>
        <fullName evidence="2">histidine kinase</fullName>
        <ecNumber evidence="2">2.7.13.3</ecNumber>
    </recommendedName>
</protein>
<evidence type="ECO:0000256" key="2">
    <source>
        <dbReference type="ARBA" id="ARBA00012438"/>
    </source>
</evidence>
<comment type="catalytic activity">
    <reaction evidence="1">
        <text>ATP + protein L-histidine = ADP + protein N-phospho-L-histidine.</text>
        <dbReference type="EC" id="2.7.13.3"/>
    </reaction>
</comment>
<feature type="transmembrane region" description="Helical" evidence="3">
    <location>
        <begin position="6"/>
        <end position="26"/>
    </location>
</feature>
<feature type="domain" description="Histidine kinase" evidence="4">
    <location>
        <begin position="241"/>
        <end position="445"/>
    </location>
</feature>
<dbReference type="SUPFAM" id="SSF47384">
    <property type="entry name" value="Homodimeric domain of signal transducing histidine kinase"/>
    <property type="match status" value="1"/>
</dbReference>
<dbReference type="RefSeq" id="WP_089182306.1">
    <property type="nucleotide sequence ID" value="NZ_CP043427.1"/>
</dbReference>
<name>A0A381DGK0_9BACT</name>
<proteinExistence type="predicted"/>
<keyword evidence="3" id="KW-0812">Transmembrane</keyword>
<evidence type="ECO:0000259" key="4">
    <source>
        <dbReference type="PROSITE" id="PS50109"/>
    </source>
</evidence>
<dbReference type="Gene3D" id="3.30.565.10">
    <property type="entry name" value="Histidine kinase-like ATPase, C-terminal domain"/>
    <property type="match status" value="1"/>
</dbReference>
<keyword evidence="5" id="KW-0808">Transferase</keyword>
<accession>A0A381DGK0</accession>
<organism evidence="5 6">
    <name type="scientific">Campylobacter sputorum subsp. sputorum</name>
    <dbReference type="NCBI Taxonomy" id="32024"/>
    <lineage>
        <taxon>Bacteria</taxon>
        <taxon>Pseudomonadati</taxon>
        <taxon>Campylobacterota</taxon>
        <taxon>Epsilonproteobacteria</taxon>
        <taxon>Campylobacterales</taxon>
        <taxon>Campylobacteraceae</taxon>
        <taxon>Campylobacter</taxon>
    </lineage>
</organism>
<dbReference type="InterPro" id="IPR003661">
    <property type="entry name" value="HisK_dim/P_dom"/>
</dbReference>
<dbReference type="Gene3D" id="1.10.287.130">
    <property type="match status" value="1"/>
</dbReference>
<evidence type="ECO:0000313" key="6">
    <source>
        <dbReference type="Proteomes" id="UP000254920"/>
    </source>
</evidence>
<sequence>MLKINHLFLANFFIIFLITFGTYTFFSYKTQKDTTEISQQQKITNISKILNHESLNLNQEFIDYISAQTKLNIGIFDKENSPIVLSDKSLKDIVFIKELKTAEIFEFLNPNSKQMLGFYLQNKKYNILITSEKKQTKTDMSLFTKKGFNIASICFIVLFIIYKIFQTHIEKEIYKIIDFLSNISQSNYNVALENTKSTDLKLLYDSLNLTKEKLQEKDKKNRKKSAKIRFRNMQLEAILSSISHEFKNPIAIIQASIQTIQNDPNMDIATKNKFTNKIEKNCIKLTNLIDRLKINLEDEEINIKKTDFDISQLAKEVTQSLQEKYQNRNIIINSDNNSIMNADKTMIEQVIANLVENALKYSKDDILIEIKNGKFMVIDKGIGIPQDEIKLVTKKFYRVNKNNWNNSFGLGLYIVKFMLKLHDISLIILSKEGVGSQIGFKFKLF</sequence>
<evidence type="ECO:0000256" key="1">
    <source>
        <dbReference type="ARBA" id="ARBA00000085"/>
    </source>
</evidence>
<dbReference type="InterPro" id="IPR052023">
    <property type="entry name" value="Histidine_kinase_KdpD"/>
</dbReference>
<dbReference type="InterPro" id="IPR036097">
    <property type="entry name" value="HisK_dim/P_sf"/>
</dbReference>
<dbReference type="OrthoDB" id="5377414at2"/>
<dbReference type="Pfam" id="PF00512">
    <property type="entry name" value="HisKA"/>
    <property type="match status" value="1"/>
</dbReference>
<dbReference type="InterPro" id="IPR036890">
    <property type="entry name" value="HATPase_C_sf"/>
</dbReference>
<dbReference type="SMART" id="SM00388">
    <property type="entry name" value="HisKA"/>
    <property type="match status" value="1"/>
</dbReference>
<dbReference type="GO" id="GO:0005886">
    <property type="term" value="C:plasma membrane"/>
    <property type="evidence" value="ECO:0007669"/>
    <property type="project" value="TreeGrafter"/>
</dbReference>
<dbReference type="EMBL" id="UFVD01000001">
    <property type="protein sequence ID" value="SUX09384.1"/>
    <property type="molecule type" value="Genomic_DNA"/>
</dbReference>
<dbReference type="SUPFAM" id="SSF55874">
    <property type="entry name" value="ATPase domain of HSP90 chaperone/DNA topoisomerase II/histidine kinase"/>
    <property type="match status" value="1"/>
</dbReference>
<gene>
    <name evidence="5" type="primary">phoR</name>
    <name evidence="5" type="ORF">NCTC12475_00004</name>
</gene>
<keyword evidence="6" id="KW-1185">Reference proteome</keyword>
<feature type="transmembrane region" description="Helical" evidence="3">
    <location>
        <begin position="147"/>
        <end position="165"/>
    </location>
</feature>
<dbReference type="GeneID" id="93090460"/>
<evidence type="ECO:0000313" key="5">
    <source>
        <dbReference type="EMBL" id="SUX09384.1"/>
    </source>
</evidence>
<dbReference type="EC" id="2.7.13.3" evidence="2"/>
<dbReference type="GO" id="GO:0000155">
    <property type="term" value="F:phosphorelay sensor kinase activity"/>
    <property type="evidence" value="ECO:0007669"/>
    <property type="project" value="InterPro"/>
</dbReference>
<evidence type="ECO:0000256" key="3">
    <source>
        <dbReference type="SAM" id="Phobius"/>
    </source>
</evidence>
<dbReference type="STRING" id="32024.GCA_000788295_00451"/>
<reference evidence="5 6" key="1">
    <citation type="submission" date="2018-06" db="EMBL/GenBank/DDBJ databases">
        <authorList>
            <consortium name="Pathogen Informatics"/>
            <person name="Doyle S."/>
        </authorList>
    </citation>
    <scope>NUCLEOTIDE SEQUENCE [LARGE SCALE GENOMIC DNA]</scope>
    <source>
        <strain evidence="5 6">NCTC12475</strain>
    </source>
</reference>
<dbReference type="InterPro" id="IPR005467">
    <property type="entry name" value="His_kinase_dom"/>
</dbReference>
<keyword evidence="3" id="KW-0472">Membrane</keyword>
<dbReference type="PANTHER" id="PTHR45569">
    <property type="entry name" value="SENSOR PROTEIN KDPD"/>
    <property type="match status" value="1"/>
</dbReference>
<dbReference type="PROSITE" id="PS50109">
    <property type="entry name" value="HIS_KIN"/>
    <property type="match status" value="1"/>
</dbReference>
<keyword evidence="5" id="KW-0418">Kinase</keyword>
<dbReference type="PANTHER" id="PTHR45569:SF1">
    <property type="entry name" value="SENSOR PROTEIN KDPD"/>
    <property type="match status" value="1"/>
</dbReference>
<dbReference type="Proteomes" id="UP000254920">
    <property type="component" value="Unassembled WGS sequence"/>
</dbReference>
<dbReference type="AlphaFoldDB" id="A0A381DGK0"/>